<dbReference type="PROSITE" id="PS50082">
    <property type="entry name" value="WD_REPEATS_2"/>
    <property type="match status" value="3"/>
</dbReference>
<dbReference type="InterPro" id="IPR015943">
    <property type="entry name" value="WD40/YVTN_repeat-like_dom_sf"/>
</dbReference>
<dbReference type="InterPro" id="IPR019775">
    <property type="entry name" value="WD40_repeat_CS"/>
</dbReference>
<sequence length="528" mass="58037">MGSDNLTSRPALAPCTNIHHTPPAKPTSYLPTPPTENKGKRRHVAENPKIPIKRMKLGVADSSSENESESEEESEEDIAMEDLRVTQNRARNATAFRMHSNLFMRPALGCRKLMPSTLPILQTFVSSNKADVFRCESIGGDTYLTPPYACNYSNSSKQGRSSKLAVGTEQGTVHILNTAKRNDWDCEPPRTTLQPHNNGIFDVKWSADDKTIATCSGDQSTRILDVETGATTHVLRGHTSTVKCVSWDSNNASLLATGGRDGAICLWDLRLAEKLQDDEIGYANPAIVIHGAHEDTTIKSKPKPRKGKQNPVPRSITNILYPDTLPFSLISSSSHDGVLRSWDLRRPTQKRKTKKLPVPTELDASLIDPTSQQGSRRPRGIISLASGVGPSAGLIFAFGADSKIHTFDLPTLSPHRNSFSHPNLQTNSFYVGLSVSPCGRWLACGGSPTMGNCFLFDIENASRPEWSLPPAVELKGQLGEVGAVDWAHDVLATCTDDGTVRTWRSDPQIYSRCQAQPEESRWDWKWSC</sequence>
<keyword evidence="9" id="KW-1185">Reference proteome</keyword>
<proteinExistence type="inferred from homology"/>
<dbReference type="EMBL" id="JAACJL010000016">
    <property type="protein sequence ID" value="KAF4619114.1"/>
    <property type="molecule type" value="Genomic_DNA"/>
</dbReference>
<evidence type="ECO:0000313" key="9">
    <source>
        <dbReference type="Proteomes" id="UP000521872"/>
    </source>
</evidence>
<evidence type="ECO:0000256" key="2">
    <source>
        <dbReference type="ARBA" id="ARBA00022574"/>
    </source>
</evidence>
<comment type="pathway">
    <text evidence="1">Protein modification; protein ubiquitination.</text>
</comment>
<dbReference type="SMART" id="SM00320">
    <property type="entry name" value="WD40"/>
    <property type="match status" value="4"/>
</dbReference>
<dbReference type="PROSITE" id="PS00678">
    <property type="entry name" value="WD_REPEATS_1"/>
    <property type="match status" value="1"/>
</dbReference>
<dbReference type="Proteomes" id="UP000521872">
    <property type="component" value="Unassembled WGS sequence"/>
</dbReference>
<accession>A0A8H4QX18</accession>
<feature type="repeat" description="WD" evidence="6">
    <location>
        <begin position="193"/>
        <end position="234"/>
    </location>
</feature>
<dbReference type="PROSITE" id="PS50294">
    <property type="entry name" value="WD_REPEATS_REGION"/>
    <property type="match status" value="1"/>
</dbReference>
<reference evidence="8 9" key="1">
    <citation type="submission" date="2019-12" db="EMBL/GenBank/DDBJ databases">
        <authorList>
            <person name="Floudas D."/>
            <person name="Bentzer J."/>
            <person name="Ahren D."/>
            <person name="Johansson T."/>
            <person name="Persson P."/>
            <person name="Tunlid A."/>
        </authorList>
    </citation>
    <scope>NUCLEOTIDE SEQUENCE [LARGE SCALE GENOMIC DNA]</scope>
    <source>
        <strain evidence="8 9">CBS 102.39</strain>
    </source>
</reference>
<evidence type="ECO:0000256" key="4">
    <source>
        <dbReference type="ARBA" id="ARBA00022786"/>
    </source>
</evidence>
<dbReference type="AlphaFoldDB" id="A0A8H4QX18"/>
<name>A0A8H4QX18_9AGAR</name>
<comment type="caution">
    <text evidence="8">The sequence shown here is derived from an EMBL/GenBank/DDBJ whole genome shotgun (WGS) entry which is preliminary data.</text>
</comment>
<dbReference type="GO" id="GO:0030674">
    <property type="term" value="F:protein-macromolecule adaptor activity"/>
    <property type="evidence" value="ECO:0007669"/>
    <property type="project" value="TreeGrafter"/>
</dbReference>
<evidence type="ECO:0000256" key="5">
    <source>
        <dbReference type="ARBA" id="ARBA00038344"/>
    </source>
</evidence>
<feature type="region of interest" description="Disordered" evidence="7">
    <location>
        <begin position="1"/>
        <end position="78"/>
    </location>
</feature>
<evidence type="ECO:0000256" key="7">
    <source>
        <dbReference type="SAM" id="MobiDB-lite"/>
    </source>
</evidence>
<keyword evidence="2 6" id="KW-0853">WD repeat</keyword>
<dbReference type="InterPro" id="IPR051865">
    <property type="entry name" value="WD-repeat_CDT2_adapter"/>
</dbReference>
<dbReference type="GO" id="GO:0005634">
    <property type="term" value="C:nucleus"/>
    <property type="evidence" value="ECO:0007669"/>
    <property type="project" value="TreeGrafter"/>
</dbReference>
<gene>
    <name evidence="8" type="ORF">D9613_005542</name>
</gene>
<keyword evidence="3" id="KW-0677">Repeat</keyword>
<dbReference type="Pfam" id="PF00400">
    <property type="entry name" value="WD40"/>
    <property type="match status" value="2"/>
</dbReference>
<dbReference type="GO" id="GO:0043161">
    <property type="term" value="P:proteasome-mediated ubiquitin-dependent protein catabolic process"/>
    <property type="evidence" value="ECO:0007669"/>
    <property type="project" value="TreeGrafter"/>
</dbReference>
<feature type="compositionally biased region" description="Acidic residues" evidence="7">
    <location>
        <begin position="64"/>
        <end position="78"/>
    </location>
</feature>
<dbReference type="PANTHER" id="PTHR22852:SF0">
    <property type="entry name" value="DENTICLELESS PROTEIN HOMOLOG"/>
    <property type="match status" value="1"/>
</dbReference>
<dbReference type="PANTHER" id="PTHR22852">
    <property type="entry name" value="LETHAL 2 DENTICLELESS PROTEIN RETINOIC ACID-REGULATED NUCLEAR MATRIX-ASSOCIATED PROTEIN"/>
    <property type="match status" value="1"/>
</dbReference>
<organism evidence="8 9">
    <name type="scientific">Agrocybe pediades</name>
    <dbReference type="NCBI Taxonomy" id="84607"/>
    <lineage>
        <taxon>Eukaryota</taxon>
        <taxon>Fungi</taxon>
        <taxon>Dikarya</taxon>
        <taxon>Basidiomycota</taxon>
        <taxon>Agaricomycotina</taxon>
        <taxon>Agaricomycetes</taxon>
        <taxon>Agaricomycetidae</taxon>
        <taxon>Agaricales</taxon>
        <taxon>Agaricineae</taxon>
        <taxon>Strophariaceae</taxon>
        <taxon>Agrocybe</taxon>
    </lineage>
</organism>
<dbReference type="InterPro" id="IPR036322">
    <property type="entry name" value="WD40_repeat_dom_sf"/>
</dbReference>
<evidence type="ECO:0000313" key="8">
    <source>
        <dbReference type="EMBL" id="KAF4619114.1"/>
    </source>
</evidence>
<dbReference type="InterPro" id="IPR001680">
    <property type="entry name" value="WD40_rpt"/>
</dbReference>
<feature type="repeat" description="WD" evidence="6">
    <location>
        <begin position="235"/>
        <end position="277"/>
    </location>
</feature>
<protein>
    <submittedName>
        <fullName evidence="8">Uncharacterized protein</fullName>
    </submittedName>
</protein>
<comment type="similarity">
    <text evidence="5">Belongs to the WD repeat cdt2 family.</text>
</comment>
<evidence type="ECO:0000256" key="3">
    <source>
        <dbReference type="ARBA" id="ARBA00022737"/>
    </source>
</evidence>
<dbReference type="SUPFAM" id="SSF50978">
    <property type="entry name" value="WD40 repeat-like"/>
    <property type="match status" value="1"/>
</dbReference>
<dbReference type="Gene3D" id="2.130.10.10">
    <property type="entry name" value="YVTN repeat-like/Quinoprotein amine dehydrogenase"/>
    <property type="match status" value="2"/>
</dbReference>
<feature type="repeat" description="WD" evidence="6">
    <location>
        <begin position="474"/>
        <end position="503"/>
    </location>
</feature>
<keyword evidence="4" id="KW-0833">Ubl conjugation pathway</keyword>
<evidence type="ECO:0000256" key="6">
    <source>
        <dbReference type="PROSITE-ProRule" id="PRU00221"/>
    </source>
</evidence>
<evidence type="ECO:0000256" key="1">
    <source>
        <dbReference type="ARBA" id="ARBA00004906"/>
    </source>
</evidence>